<evidence type="ECO:0000256" key="2">
    <source>
        <dbReference type="ARBA" id="ARBA00004496"/>
    </source>
</evidence>
<dbReference type="InterPro" id="IPR039769">
    <property type="entry name" value="Bud23-like"/>
</dbReference>
<feature type="domain" description="18S rRNA (guanine(1575)-N(7))-methyltransferase Bud23 C-terminal" evidence="11">
    <location>
        <begin position="258"/>
        <end position="300"/>
    </location>
</feature>
<keyword evidence="13" id="KW-1185">Reference proteome</keyword>
<evidence type="ECO:0000256" key="7">
    <source>
        <dbReference type="ARBA" id="ARBA00022691"/>
    </source>
</evidence>
<dbReference type="HOGENOM" id="CLU_055194_0_2_1"/>
<gene>
    <name evidence="12" type="ORF">DI09_23p240</name>
</gene>
<dbReference type="GO" id="GO:0005730">
    <property type="term" value="C:nucleolus"/>
    <property type="evidence" value="ECO:0007669"/>
    <property type="project" value="TreeGrafter"/>
</dbReference>
<dbReference type="Proteomes" id="UP000029725">
    <property type="component" value="Unassembled WGS sequence"/>
</dbReference>
<dbReference type="EMBL" id="JMKJ01000155">
    <property type="protein sequence ID" value="KGG51949.1"/>
    <property type="molecule type" value="Genomic_DNA"/>
</dbReference>
<dbReference type="GO" id="GO:0016435">
    <property type="term" value="F:rRNA (guanine) methyltransferase activity"/>
    <property type="evidence" value="ECO:0007669"/>
    <property type="project" value="InterPro"/>
</dbReference>
<feature type="region of interest" description="Disordered" evidence="9">
    <location>
        <begin position="284"/>
        <end position="303"/>
    </location>
</feature>
<keyword evidence="4" id="KW-0963">Cytoplasm</keyword>
<dbReference type="PANTHER" id="PTHR12734:SF0">
    <property type="entry name" value="18S RRNA (GUANINE-N(7))-METHYLTRANSFERASE-RELATED"/>
    <property type="match status" value="1"/>
</dbReference>
<dbReference type="CDD" id="cd02440">
    <property type="entry name" value="AdoMet_MTases"/>
    <property type="match status" value="1"/>
</dbReference>
<keyword evidence="5" id="KW-0489">Methyltransferase</keyword>
<comment type="subcellular location">
    <subcellularLocation>
        <location evidence="2">Cytoplasm</location>
    </subcellularLocation>
    <subcellularLocation>
        <location evidence="1">Nucleus</location>
    </subcellularLocation>
</comment>
<dbReference type="GO" id="GO:0005737">
    <property type="term" value="C:cytoplasm"/>
    <property type="evidence" value="ECO:0007669"/>
    <property type="project" value="UniProtKB-SubCell"/>
</dbReference>
<organism evidence="12 13">
    <name type="scientific">Mitosporidium daphniae</name>
    <dbReference type="NCBI Taxonomy" id="1485682"/>
    <lineage>
        <taxon>Eukaryota</taxon>
        <taxon>Fungi</taxon>
        <taxon>Fungi incertae sedis</taxon>
        <taxon>Microsporidia</taxon>
        <taxon>Mitosporidium</taxon>
    </lineage>
</organism>
<dbReference type="AlphaFoldDB" id="A0A098VT34"/>
<dbReference type="VEuPathDB" id="MicrosporidiaDB:DI09_23p240"/>
<dbReference type="InterPro" id="IPR029063">
    <property type="entry name" value="SAM-dependent_MTases_sf"/>
</dbReference>
<evidence type="ECO:0000313" key="13">
    <source>
        <dbReference type="Proteomes" id="UP000029725"/>
    </source>
</evidence>
<evidence type="ECO:0000256" key="8">
    <source>
        <dbReference type="ARBA" id="ARBA00023242"/>
    </source>
</evidence>
<keyword evidence="8" id="KW-0539">Nucleus</keyword>
<feature type="region of interest" description="Disordered" evidence="9">
    <location>
        <begin position="111"/>
        <end position="130"/>
    </location>
</feature>
<comment type="similarity">
    <text evidence="3">Belongs to the class I-like SAM-binding methyltransferase superfamily. BUD23/WBSCR22 family.</text>
</comment>
<proteinExistence type="inferred from homology"/>
<evidence type="ECO:0000256" key="3">
    <source>
        <dbReference type="ARBA" id="ARBA00005547"/>
    </source>
</evidence>
<protein>
    <submittedName>
        <fullName evidence="12">Uncharacterized protein</fullName>
    </submittedName>
</protein>
<keyword evidence="6" id="KW-0808">Transferase</keyword>
<dbReference type="RefSeq" id="XP_013238376.1">
    <property type="nucleotide sequence ID" value="XM_013382922.1"/>
</dbReference>
<dbReference type="InterPro" id="IPR022238">
    <property type="entry name" value="Bud23_C"/>
</dbReference>
<evidence type="ECO:0000259" key="11">
    <source>
        <dbReference type="Pfam" id="PF12589"/>
    </source>
</evidence>
<evidence type="ECO:0000256" key="4">
    <source>
        <dbReference type="ARBA" id="ARBA00022490"/>
    </source>
</evidence>
<dbReference type="PANTHER" id="PTHR12734">
    <property type="entry name" value="METHYLTRANSFERASE-RELATED"/>
    <property type="match status" value="1"/>
</dbReference>
<dbReference type="InterPro" id="IPR013216">
    <property type="entry name" value="Methyltransf_11"/>
</dbReference>
<dbReference type="Gene3D" id="3.40.50.150">
    <property type="entry name" value="Vaccinia Virus protein VP39"/>
    <property type="match status" value="1"/>
</dbReference>
<evidence type="ECO:0000313" key="12">
    <source>
        <dbReference type="EMBL" id="KGG51949.1"/>
    </source>
</evidence>
<dbReference type="Pfam" id="PF08241">
    <property type="entry name" value="Methyltransf_11"/>
    <property type="match status" value="1"/>
</dbReference>
<evidence type="ECO:0000256" key="1">
    <source>
        <dbReference type="ARBA" id="ARBA00004123"/>
    </source>
</evidence>
<evidence type="ECO:0000256" key="5">
    <source>
        <dbReference type="ARBA" id="ARBA00022603"/>
    </source>
</evidence>
<dbReference type="GeneID" id="25259178"/>
<accession>A0A098VT34</accession>
<dbReference type="OrthoDB" id="2877at2759"/>
<evidence type="ECO:0000256" key="6">
    <source>
        <dbReference type="ARBA" id="ARBA00022679"/>
    </source>
</evidence>
<dbReference type="Pfam" id="PF12589">
    <property type="entry name" value="WBS_methylT"/>
    <property type="match status" value="1"/>
</dbReference>
<keyword evidence="7" id="KW-0949">S-adenosyl-L-methionine</keyword>
<feature type="domain" description="Methyltransferase type 11" evidence="10">
    <location>
        <begin position="75"/>
        <end position="169"/>
    </location>
</feature>
<evidence type="ECO:0000259" key="10">
    <source>
        <dbReference type="Pfam" id="PF08241"/>
    </source>
</evidence>
<sequence length="303" mass="33962">MGGQRPELTGPPELFYSEAEAKKYSQSSRYAKIQRELAFRAYELLALPSLDGNDQEEDEPRSLFNPKPCIPSLLLDIGVGSGMCASVLGENNHAWIGLDISVPMLHGSENNYSDASDCSDDSYDKESDNQHQNGDLVLGDMGDGLGFRAGSFDGAISVSALQWLCNADTREASPKLRLRRLFSSLYSTLRIGARAVFQFYPENAAQIEMILNVALKVGFNGGMVVDFPNAPRRKKYFLVLIVGQASLPKGKDDTPLRQIRHRRKKNLKDKAWVLRKKDLRRKRGFEDVPQDTKYTARKRGPRF</sequence>
<evidence type="ECO:0000256" key="9">
    <source>
        <dbReference type="SAM" id="MobiDB-lite"/>
    </source>
</evidence>
<reference evidence="12 13" key="1">
    <citation type="submission" date="2014-04" db="EMBL/GenBank/DDBJ databases">
        <title>A new species of microsporidia sheds light on the evolution of extreme parasitism.</title>
        <authorList>
            <person name="Haag K.L."/>
            <person name="James T.Y."/>
            <person name="Larsson R."/>
            <person name="Schaer T.M."/>
            <person name="Refardt D."/>
            <person name="Pombert J.-F."/>
            <person name="Ebert D."/>
        </authorList>
    </citation>
    <scope>NUCLEOTIDE SEQUENCE [LARGE SCALE GENOMIC DNA]</scope>
    <source>
        <strain evidence="12 13">UGP3</strain>
        <tissue evidence="12">Spores</tissue>
    </source>
</reference>
<dbReference type="SUPFAM" id="SSF53335">
    <property type="entry name" value="S-adenosyl-L-methionine-dependent methyltransferases"/>
    <property type="match status" value="1"/>
</dbReference>
<dbReference type="GO" id="GO:0070476">
    <property type="term" value="P:rRNA (guanine-N7)-methylation"/>
    <property type="evidence" value="ECO:0007669"/>
    <property type="project" value="InterPro"/>
</dbReference>
<name>A0A098VT34_9MICR</name>
<comment type="caution">
    <text evidence="12">The sequence shown here is derived from an EMBL/GenBank/DDBJ whole genome shotgun (WGS) entry which is preliminary data.</text>
</comment>